<organism evidence="1 2">
    <name type="scientific">Pyrococcus yayanosii (strain CH1 / JCM 16557)</name>
    <dbReference type="NCBI Taxonomy" id="529709"/>
    <lineage>
        <taxon>Archaea</taxon>
        <taxon>Methanobacteriati</taxon>
        <taxon>Methanobacteriota</taxon>
        <taxon>Thermococci</taxon>
        <taxon>Thermococcales</taxon>
        <taxon>Thermococcaceae</taxon>
        <taxon>Pyrococcus</taxon>
    </lineage>
</organism>
<evidence type="ECO:0000313" key="1">
    <source>
        <dbReference type="EMBL" id="AEH24023.1"/>
    </source>
</evidence>
<dbReference type="Proteomes" id="UP000008386">
    <property type="component" value="Chromosome"/>
</dbReference>
<dbReference type="EMBL" id="CP002779">
    <property type="protein sequence ID" value="AEH24023.1"/>
    <property type="molecule type" value="Genomic_DNA"/>
</dbReference>
<keyword evidence="2" id="KW-1185">Reference proteome</keyword>
<name>F8AGP9_PYRYC</name>
<accession>F8AGP9</accession>
<gene>
    <name evidence="1" type="ordered locus">PYCH_03280</name>
</gene>
<dbReference type="HOGENOM" id="CLU_3302886_0_0_2"/>
<dbReference type="AlphaFoldDB" id="F8AGP9"/>
<dbReference type="KEGG" id="pya:PYCH_03280"/>
<proteinExistence type="predicted"/>
<reference evidence="1 2" key="1">
    <citation type="journal article" date="2011" name="J. Bacteriol.">
        <title>Complete genome sequence of the obligate piezophilic hyperthermophilic archaeon Pyrococcus yayanosii CH1.</title>
        <authorList>
            <person name="Jun X."/>
            <person name="Lupeng L."/>
            <person name="Minjuan X."/>
            <person name="Oger P."/>
            <person name="Fengping W."/>
            <person name="Jebbar M."/>
            <person name="Xiang X."/>
        </authorList>
    </citation>
    <scope>NUCLEOTIDE SEQUENCE [LARGE SCALE GENOMIC DNA]</scope>
    <source>
        <strain evidence="2">CH1 / JCM 16557</strain>
    </source>
</reference>
<protein>
    <submittedName>
        <fullName evidence="1">Uncharacterized protein</fullName>
    </submittedName>
</protein>
<evidence type="ECO:0000313" key="2">
    <source>
        <dbReference type="Proteomes" id="UP000008386"/>
    </source>
</evidence>
<sequence length="39" mass="4508">MLAGLILERVSLNAEATVDQRRIASRALWFMGENRERSF</sequence>